<dbReference type="Proteomes" id="UP000316714">
    <property type="component" value="Unassembled WGS sequence"/>
</dbReference>
<comment type="caution">
    <text evidence="1">The sequence shown here is derived from an EMBL/GenBank/DDBJ whole genome shotgun (WGS) entry which is preliminary data.</text>
</comment>
<proteinExistence type="predicted"/>
<gene>
    <name evidence="1" type="ORF">KOR34_09100</name>
</gene>
<dbReference type="AlphaFoldDB" id="A0A5C5VDD3"/>
<organism evidence="1 2">
    <name type="scientific">Posidoniimonas corsicana</name>
    <dbReference type="NCBI Taxonomy" id="1938618"/>
    <lineage>
        <taxon>Bacteria</taxon>
        <taxon>Pseudomonadati</taxon>
        <taxon>Planctomycetota</taxon>
        <taxon>Planctomycetia</taxon>
        <taxon>Pirellulales</taxon>
        <taxon>Lacipirellulaceae</taxon>
        <taxon>Posidoniimonas</taxon>
    </lineage>
</organism>
<accession>A0A5C5VDD3</accession>
<dbReference type="EMBL" id="SIHJ01000001">
    <property type="protein sequence ID" value="TWT36013.1"/>
    <property type="molecule type" value="Genomic_DNA"/>
</dbReference>
<sequence length="180" mass="19792">MVPCKQPKRKRLWLTDGSCVGLRPAFKDHVGSYDFVMDRTAVIALLPDHRLPPVAATARRSLTHASVWGGPVCTLESRCTNCAERRCDPCDKYQGPKPRVRSRCLGFAEVVYTDCNWGLSLAIEVGHTSASCERLQLRSVGLTDAWGPAHKVAYACSTDACSDLSDSEFDLTVFCSDHLS</sequence>
<evidence type="ECO:0000313" key="2">
    <source>
        <dbReference type="Proteomes" id="UP000316714"/>
    </source>
</evidence>
<name>A0A5C5VDD3_9BACT</name>
<reference evidence="1 2" key="1">
    <citation type="submission" date="2019-02" db="EMBL/GenBank/DDBJ databases">
        <title>Deep-cultivation of Planctomycetes and their phenomic and genomic characterization uncovers novel biology.</title>
        <authorList>
            <person name="Wiegand S."/>
            <person name="Jogler M."/>
            <person name="Boedeker C."/>
            <person name="Pinto D."/>
            <person name="Vollmers J."/>
            <person name="Rivas-Marin E."/>
            <person name="Kohn T."/>
            <person name="Peeters S.H."/>
            <person name="Heuer A."/>
            <person name="Rast P."/>
            <person name="Oberbeckmann S."/>
            <person name="Bunk B."/>
            <person name="Jeske O."/>
            <person name="Meyerdierks A."/>
            <person name="Storesund J.E."/>
            <person name="Kallscheuer N."/>
            <person name="Luecker S."/>
            <person name="Lage O.M."/>
            <person name="Pohl T."/>
            <person name="Merkel B.J."/>
            <person name="Hornburger P."/>
            <person name="Mueller R.-W."/>
            <person name="Bruemmer F."/>
            <person name="Labrenz M."/>
            <person name="Spormann A.M."/>
            <person name="Op Den Camp H."/>
            <person name="Overmann J."/>
            <person name="Amann R."/>
            <person name="Jetten M.S.M."/>
            <person name="Mascher T."/>
            <person name="Medema M.H."/>
            <person name="Devos D.P."/>
            <person name="Kaster A.-K."/>
            <person name="Ovreas L."/>
            <person name="Rohde M."/>
            <person name="Galperin M.Y."/>
            <person name="Jogler C."/>
        </authorList>
    </citation>
    <scope>NUCLEOTIDE SEQUENCE [LARGE SCALE GENOMIC DNA]</scope>
    <source>
        <strain evidence="1 2">KOR34</strain>
    </source>
</reference>
<protein>
    <submittedName>
        <fullName evidence="1">Uncharacterized protein</fullName>
    </submittedName>
</protein>
<evidence type="ECO:0000313" key="1">
    <source>
        <dbReference type="EMBL" id="TWT36013.1"/>
    </source>
</evidence>
<keyword evidence="2" id="KW-1185">Reference proteome</keyword>